<evidence type="ECO:0000313" key="3">
    <source>
        <dbReference type="Proteomes" id="UP000693946"/>
    </source>
</evidence>
<comment type="caution">
    <text evidence="2">The sequence shown here is derived from an EMBL/GenBank/DDBJ whole genome shotgun (WGS) entry which is preliminary data.</text>
</comment>
<keyword evidence="3" id="KW-1185">Reference proteome</keyword>
<protein>
    <submittedName>
        <fullName evidence="2">Uncharacterized protein</fullName>
    </submittedName>
</protein>
<dbReference type="Proteomes" id="UP000693946">
    <property type="component" value="Linkage Group LG14"/>
</dbReference>
<organism evidence="2 3">
    <name type="scientific">Solea senegalensis</name>
    <name type="common">Senegalese sole</name>
    <dbReference type="NCBI Taxonomy" id="28829"/>
    <lineage>
        <taxon>Eukaryota</taxon>
        <taxon>Metazoa</taxon>
        <taxon>Chordata</taxon>
        <taxon>Craniata</taxon>
        <taxon>Vertebrata</taxon>
        <taxon>Euteleostomi</taxon>
        <taxon>Actinopterygii</taxon>
        <taxon>Neopterygii</taxon>
        <taxon>Teleostei</taxon>
        <taxon>Neoteleostei</taxon>
        <taxon>Acanthomorphata</taxon>
        <taxon>Carangaria</taxon>
        <taxon>Pleuronectiformes</taxon>
        <taxon>Pleuronectoidei</taxon>
        <taxon>Soleidae</taxon>
        <taxon>Solea</taxon>
    </lineage>
</organism>
<evidence type="ECO:0000256" key="1">
    <source>
        <dbReference type="SAM" id="MobiDB-lite"/>
    </source>
</evidence>
<sequence length="112" mass="12557">METLSCAALHFGFSTPPPSFPMHGSEDDLPAPLSCPTWPETRLHLAQLAWAPSKVSKRRLPKRPCETLKLGNILRKLRTTGNIQRKTFPRSTPPQCFTSNGFGTRELEKGQR</sequence>
<accession>A0AAV6SAM1</accession>
<feature type="region of interest" description="Disordered" evidence="1">
    <location>
        <begin position="85"/>
        <end position="112"/>
    </location>
</feature>
<feature type="compositionally biased region" description="Polar residues" evidence="1">
    <location>
        <begin position="85"/>
        <end position="102"/>
    </location>
</feature>
<gene>
    <name evidence="2" type="ORF">JOB18_021839</name>
</gene>
<dbReference type="AlphaFoldDB" id="A0AAV6SAM1"/>
<dbReference type="EMBL" id="JAGKHQ010000006">
    <property type="protein sequence ID" value="KAG7513980.1"/>
    <property type="molecule type" value="Genomic_DNA"/>
</dbReference>
<reference evidence="2 3" key="1">
    <citation type="journal article" date="2021" name="Sci. Rep.">
        <title>Chromosome anchoring in Senegalese sole (Solea senegalensis) reveals sex-associated markers and genome rearrangements in flatfish.</title>
        <authorList>
            <person name="Guerrero-Cozar I."/>
            <person name="Gomez-Garrido J."/>
            <person name="Berbel C."/>
            <person name="Martinez-Blanch J.F."/>
            <person name="Alioto T."/>
            <person name="Claros M.G."/>
            <person name="Gagnaire P.A."/>
            <person name="Manchado M."/>
        </authorList>
    </citation>
    <scope>NUCLEOTIDE SEQUENCE [LARGE SCALE GENOMIC DNA]</scope>
    <source>
        <strain evidence="2">Sse05_10M</strain>
    </source>
</reference>
<name>A0AAV6SAM1_SOLSE</name>
<evidence type="ECO:0000313" key="2">
    <source>
        <dbReference type="EMBL" id="KAG7513980.1"/>
    </source>
</evidence>
<proteinExistence type="predicted"/>